<dbReference type="Proteomes" id="UP000246073">
    <property type="component" value="Unassembled WGS sequence"/>
</dbReference>
<dbReference type="InterPro" id="IPR037185">
    <property type="entry name" value="EmrE-like"/>
</dbReference>
<reference evidence="4" key="1">
    <citation type="submission" date="2017-12" db="EMBL/GenBank/DDBJ databases">
        <authorList>
            <person name="Diaz M."/>
        </authorList>
    </citation>
    <scope>NUCLEOTIDE SEQUENCE [LARGE SCALE GENOMIC DNA]</scope>
    <source>
        <strain evidence="4">FI11154</strain>
    </source>
</reference>
<evidence type="ECO:0000256" key="1">
    <source>
        <dbReference type="SAM" id="Phobius"/>
    </source>
</evidence>
<protein>
    <submittedName>
        <fullName evidence="3">Membrane protein, putative</fullName>
    </submittedName>
</protein>
<dbReference type="PANTHER" id="PTHR22911">
    <property type="entry name" value="ACYL-MALONYL CONDENSING ENZYME-RELATED"/>
    <property type="match status" value="1"/>
</dbReference>
<feature type="transmembrane region" description="Helical" evidence="1">
    <location>
        <begin position="205"/>
        <end position="229"/>
    </location>
</feature>
<keyword evidence="1" id="KW-1133">Transmembrane helix</keyword>
<organism evidence="3 4">
    <name type="scientific">Ochrobactrum soli</name>
    <dbReference type="NCBI Taxonomy" id="2448455"/>
    <lineage>
        <taxon>Bacteria</taxon>
        <taxon>Pseudomonadati</taxon>
        <taxon>Pseudomonadota</taxon>
        <taxon>Alphaproteobacteria</taxon>
        <taxon>Hyphomicrobiales</taxon>
        <taxon>Brucellaceae</taxon>
        <taxon>Brucella/Ochrobactrum group</taxon>
        <taxon>Ochrobactrum</taxon>
    </lineage>
</organism>
<feature type="transmembrane region" description="Helical" evidence="1">
    <location>
        <begin position="92"/>
        <end position="114"/>
    </location>
</feature>
<dbReference type="EMBL" id="OOFM01000005">
    <property type="protein sequence ID" value="SPL65487.1"/>
    <property type="molecule type" value="Genomic_DNA"/>
</dbReference>
<feature type="transmembrane region" description="Helical" evidence="1">
    <location>
        <begin position="178"/>
        <end position="199"/>
    </location>
</feature>
<evidence type="ECO:0000313" key="4">
    <source>
        <dbReference type="Proteomes" id="UP000246073"/>
    </source>
</evidence>
<proteinExistence type="predicted"/>
<feature type="transmembrane region" description="Helical" evidence="1">
    <location>
        <begin position="241"/>
        <end position="258"/>
    </location>
</feature>
<keyword evidence="1" id="KW-0472">Membrane</keyword>
<feature type="transmembrane region" description="Helical" evidence="1">
    <location>
        <begin position="144"/>
        <end position="166"/>
    </location>
</feature>
<evidence type="ECO:0000259" key="2">
    <source>
        <dbReference type="Pfam" id="PF00892"/>
    </source>
</evidence>
<feature type="transmembrane region" description="Helical" evidence="1">
    <location>
        <begin position="37"/>
        <end position="56"/>
    </location>
</feature>
<name>A0A2P9HN08_9HYPH</name>
<dbReference type="GO" id="GO:0016020">
    <property type="term" value="C:membrane"/>
    <property type="evidence" value="ECO:0007669"/>
    <property type="project" value="InterPro"/>
</dbReference>
<dbReference type="AlphaFoldDB" id="A0A2P9HN08"/>
<keyword evidence="1" id="KW-0812">Transmembrane</keyword>
<dbReference type="SUPFAM" id="SSF103481">
    <property type="entry name" value="Multidrug resistance efflux transporter EmrE"/>
    <property type="match status" value="2"/>
</dbReference>
<feature type="domain" description="EamA" evidence="2">
    <location>
        <begin position="10"/>
        <end position="138"/>
    </location>
</feature>
<dbReference type="Gene3D" id="1.10.3730.20">
    <property type="match status" value="1"/>
</dbReference>
<feature type="transmembrane region" description="Helical" evidence="1">
    <location>
        <begin position="12"/>
        <end position="31"/>
    </location>
</feature>
<feature type="transmembrane region" description="Helical" evidence="1">
    <location>
        <begin position="264"/>
        <end position="282"/>
    </location>
</feature>
<dbReference type="InterPro" id="IPR000620">
    <property type="entry name" value="EamA_dom"/>
</dbReference>
<accession>A0A2P9HN08</accession>
<dbReference type="Pfam" id="PF00892">
    <property type="entry name" value="EamA"/>
    <property type="match status" value="2"/>
</dbReference>
<feature type="transmembrane region" description="Helical" evidence="1">
    <location>
        <begin position="121"/>
        <end position="138"/>
    </location>
</feature>
<dbReference type="PANTHER" id="PTHR22911:SF135">
    <property type="entry name" value="BLR4310 PROTEIN"/>
    <property type="match status" value="1"/>
</dbReference>
<feature type="domain" description="EamA" evidence="2">
    <location>
        <begin position="153"/>
        <end position="280"/>
    </location>
</feature>
<sequence>MLQSDNFRASIYMLLAMGTFTIGDSITKFLLTEMNSGQYMLIRGFFATSMIGFLAWRHGALRNLSLEWMTVLRVLGEVVATITYIVSLGHLSQAFCSAVFQATPLVVTLGAAIFLKEKVGWRRWVSILVGFVGVIIIIRPGSAGAASLGAVGILLASVACAAMRDIATRRVPAHVPTFYLSTLTAGAIAVTGGVLTVPMGGWQPVGLLSIATLLGAAVLLLIGYHFIILAMREGEVSFVSPFRYSSLLWAIGLSIAIFGEAPDAYTIAGSVLVVGSGIYMVYRENALKKREKNKSTLASIPTGLGPK</sequence>
<gene>
    <name evidence="3" type="ORF">OHAE_1354</name>
</gene>
<evidence type="ECO:0000313" key="3">
    <source>
        <dbReference type="EMBL" id="SPL65487.1"/>
    </source>
</evidence>